<keyword evidence="2" id="KW-0489">Methyltransferase</keyword>
<dbReference type="InterPro" id="IPR029063">
    <property type="entry name" value="SAM-dependent_MTases_sf"/>
</dbReference>
<name>A0A4R5KAA8_9MICC</name>
<dbReference type="InterPro" id="IPR013216">
    <property type="entry name" value="Methyltransf_11"/>
</dbReference>
<dbReference type="SUPFAM" id="SSF53335">
    <property type="entry name" value="S-adenosyl-L-methionine-dependent methyltransferases"/>
    <property type="match status" value="1"/>
</dbReference>
<dbReference type="PANTHER" id="PTHR43591">
    <property type="entry name" value="METHYLTRANSFERASE"/>
    <property type="match status" value="1"/>
</dbReference>
<accession>A0A4R5KAA8</accession>
<protein>
    <submittedName>
        <fullName evidence="2">Class I SAM-dependent methyltransferase</fullName>
    </submittedName>
</protein>
<gene>
    <name evidence="2" type="ORF">E1809_19890</name>
</gene>
<feature type="domain" description="Methyltransferase type 11" evidence="1">
    <location>
        <begin position="120"/>
        <end position="212"/>
    </location>
</feature>
<proteinExistence type="predicted"/>
<dbReference type="OrthoDB" id="9805171at2"/>
<dbReference type="RefSeq" id="WP_133205980.1">
    <property type="nucleotide sequence ID" value="NZ_SMRU01000027.1"/>
</dbReference>
<dbReference type="AlphaFoldDB" id="A0A4R5KAA8"/>
<dbReference type="Proteomes" id="UP000295511">
    <property type="component" value="Unassembled WGS sequence"/>
</dbReference>
<dbReference type="CDD" id="cd02440">
    <property type="entry name" value="AdoMet_MTases"/>
    <property type="match status" value="1"/>
</dbReference>
<dbReference type="EMBL" id="SMRU01000027">
    <property type="protein sequence ID" value="TDF91782.1"/>
    <property type="molecule type" value="Genomic_DNA"/>
</dbReference>
<evidence type="ECO:0000313" key="2">
    <source>
        <dbReference type="EMBL" id="TDF91782.1"/>
    </source>
</evidence>
<reference evidence="2 3" key="1">
    <citation type="submission" date="2019-03" db="EMBL/GenBank/DDBJ databases">
        <title>Whole genome sequence of Arthrobacter sp JH1-1.</title>
        <authorList>
            <person name="Trinh H.N."/>
        </authorList>
    </citation>
    <scope>NUCLEOTIDE SEQUENCE [LARGE SCALE GENOMIC DNA]</scope>
    <source>
        <strain evidence="2 3">JH1-1</strain>
    </source>
</reference>
<organism evidence="2 3">
    <name type="scientific">Arthrobacter terricola</name>
    <dbReference type="NCBI Taxonomy" id="2547396"/>
    <lineage>
        <taxon>Bacteria</taxon>
        <taxon>Bacillati</taxon>
        <taxon>Actinomycetota</taxon>
        <taxon>Actinomycetes</taxon>
        <taxon>Micrococcales</taxon>
        <taxon>Micrococcaceae</taxon>
        <taxon>Arthrobacter</taxon>
    </lineage>
</organism>
<dbReference type="Pfam" id="PF08241">
    <property type="entry name" value="Methyltransf_11"/>
    <property type="match status" value="1"/>
</dbReference>
<dbReference type="GO" id="GO:0008757">
    <property type="term" value="F:S-adenosylmethionine-dependent methyltransferase activity"/>
    <property type="evidence" value="ECO:0007669"/>
    <property type="project" value="InterPro"/>
</dbReference>
<dbReference type="Gene3D" id="3.40.50.150">
    <property type="entry name" value="Vaccinia Virus protein VP39"/>
    <property type="match status" value="1"/>
</dbReference>
<keyword evidence="3" id="KW-1185">Reference proteome</keyword>
<evidence type="ECO:0000259" key="1">
    <source>
        <dbReference type="Pfam" id="PF08241"/>
    </source>
</evidence>
<keyword evidence="2" id="KW-0808">Transferase</keyword>
<sequence length="333" mass="34990">MAEVKSESVSVDPASCIGSGVCAGLSPIFVTTSGATEVRPHAFIDSSTLDDAIGLCPVEAIAKRRDAELTQDWGAPGTEYSSLDPLRTRMEIHRRFSQQPDDIDARVIRALVLGESGTLVDVGCGTGSFLARIQSVHPALDLTGVDTSAAAVDTVSALGGITGLIADARDLPIESASVDRVTARHMLYHVSHPERAVAEMARILGRSGRCIVTVNHAATAPWIGEAMSTAASEAGVDLAHTFAPVHSDNVDELIATAFPVVRSVRVDNAFVFPEPAPVIAFGEAAASVYGVPAAGEQRDAILGAFRARVNDWFAHHDRLIDPKGYSVVVGSFA</sequence>
<comment type="caution">
    <text evidence="2">The sequence shown here is derived from an EMBL/GenBank/DDBJ whole genome shotgun (WGS) entry which is preliminary data.</text>
</comment>
<evidence type="ECO:0000313" key="3">
    <source>
        <dbReference type="Proteomes" id="UP000295511"/>
    </source>
</evidence>
<dbReference type="GO" id="GO:0032259">
    <property type="term" value="P:methylation"/>
    <property type="evidence" value="ECO:0007669"/>
    <property type="project" value="UniProtKB-KW"/>
</dbReference>